<protein>
    <submittedName>
        <fullName evidence="2">DUF4083 family protein</fullName>
    </submittedName>
</protein>
<feature type="transmembrane region" description="Helical" evidence="1">
    <location>
        <begin position="6"/>
        <end position="30"/>
    </location>
</feature>
<organism evidence="2 4">
    <name type="scientific">Priestia flexa</name>
    <dbReference type="NCBI Taxonomy" id="86664"/>
    <lineage>
        <taxon>Bacteria</taxon>
        <taxon>Bacillati</taxon>
        <taxon>Bacillota</taxon>
        <taxon>Bacilli</taxon>
        <taxon>Bacillales</taxon>
        <taxon>Bacillaceae</taxon>
        <taxon>Priestia</taxon>
    </lineage>
</organism>
<sequence length="59" mass="6962">MSTYNIGDIIFQLVTFGLIVLFIALLVFLFRSFLKSKKQLNRIEQQVKEITEKLNKDKQ</sequence>
<comment type="caution">
    <text evidence="2">The sequence shown here is derived from an EMBL/GenBank/DDBJ whole genome shotgun (WGS) entry which is preliminary data.</text>
</comment>
<keyword evidence="5" id="KW-1185">Reference proteome</keyword>
<dbReference type="RefSeq" id="WP_076512949.1">
    <property type="nucleotide sequence ID" value="NZ_CANMDG010000002.1"/>
</dbReference>
<reference evidence="2" key="1">
    <citation type="submission" date="2020-12" db="EMBL/GenBank/DDBJ databases">
        <title>PHA producing bacteria isolated from mangrove.</title>
        <authorList>
            <person name="Zheng W."/>
            <person name="Yu S."/>
            <person name="Huang Y."/>
        </authorList>
    </citation>
    <scope>NUCLEOTIDE SEQUENCE</scope>
    <source>
        <strain evidence="2">GN22-4</strain>
    </source>
</reference>
<name>A0A1N6V605_9BACI</name>
<keyword evidence="1" id="KW-0472">Membrane</keyword>
<dbReference type="AlphaFoldDB" id="A0A1N6V605"/>
<evidence type="ECO:0000313" key="5">
    <source>
        <dbReference type="Proteomes" id="UP001284771"/>
    </source>
</evidence>
<dbReference type="Pfam" id="PF13314">
    <property type="entry name" value="DUF4083"/>
    <property type="match status" value="1"/>
</dbReference>
<reference evidence="5" key="2">
    <citation type="submission" date="2023-07" db="EMBL/GenBank/DDBJ databases">
        <title>Draft genomic sequences of Priestia flexa CCM isolated from the soil of an abandoned mine contaminated by free cyanide in the high Andean zone of Tacna, Peru.</title>
        <authorList>
            <person name="Caceda Quiroz C.J."/>
            <person name="Maraza Chooque G.J."/>
            <person name="Fora Quispe G.L."/>
            <person name="Carpio Mamani M."/>
        </authorList>
    </citation>
    <scope>NUCLEOTIDE SEQUENCE [LARGE SCALE GENOMIC DNA]</scope>
    <source>
        <strain evidence="5">CCM</strain>
    </source>
</reference>
<reference evidence="3" key="3">
    <citation type="submission" date="2024-05" db="EMBL/GenBank/DDBJ databases">
        <title>Draft genomic sequences of Priestia flexa CCM isolated from the soil of an abandoned mine contaminated by free cyanide in the high Andean zone of Tacna, Peru.</title>
        <authorList>
            <person name="Caceda Quiroz C.J."/>
            <person name="Maraza Chooque G.J."/>
            <person name="Fora Quispe G.L."/>
            <person name="Carpio Mamani M."/>
        </authorList>
    </citation>
    <scope>NUCLEOTIDE SEQUENCE</scope>
    <source>
        <strain evidence="3">CCM</strain>
    </source>
</reference>
<keyword evidence="1" id="KW-0812">Transmembrane</keyword>
<gene>
    <name evidence="2" type="ORF">JF537_06645</name>
    <name evidence="3" type="ORF">RIB56_01310</name>
</gene>
<evidence type="ECO:0000256" key="1">
    <source>
        <dbReference type="SAM" id="Phobius"/>
    </source>
</evidence>
<proteinExistence type="predicted"/>
<evidence type="ECO:0000313" key="2">
    <source>
        <dbReference type="EMBL" id="MBN8251252.1"/>
    </source>
</evidence>
<dbReference type="GeneID" id="93682417"/>
<accession>A0A1N6V605</accession>
<dbReference type="Proteomes" id="UP001284771">
    <property type="component" value="Unassembled WGS sequence"/>
</dbReference>
<evidence type="ECO:0000313" key="3">
    <source>
        <dbReference type="EMBL" id="MDW8514767.1"/>
    </source>
</evidence>
<keyword evidence="1" id="KW-1133">Transmembrane helix</keyword>
<dbReference type="InterPro" id="IPR025143">
    <property type="entry name" value="DUF4083"/>
</dbReference>
<evidence type="ECO:0000313" key="4">
    <source>
        <dbReference type="Proteomes" id="UP000664578"/>
    </source>
</evidence>
<dbReference type="Proteomes" id="UP000664578">
    <property type="component" value="Unassembled WGS sequence"/>
</dbReference>
<dbReference type="EMBL" id="JAEMWV010000003">
    <property type="protein sequence ID" value="MBN8251252.1"/>
    <property type="molecule type" value="Genomic_DNA"/>
</dbReference>
<dbReference type="EMBL" id="JAWUZT010000002">
    <property type="protein sequence ID" value="MDW8514767.1"/>
    <property type="molecule type" value="Genomic_DNA"/>
</dbReference>